<name>A0A4U1BQA2_9GAMM</name>
<dbReference type="AlphaFoldDB" id="A0A4U1BQA2"/>
<feature type="domain" description="Glycine-zipper-containing OmpA-like membrane" evidence="3">
    <location>
        <begin position="71"/>
        <end position="112"/>
    </location>
</feature>
<keyword evidence="5" id="KW-1185">Reference proteome</keyword>
<sequence length="154" mass="15944">MKRSLMFIVLATLAQSTWANQYIIYPAGGQDAEQQKADTRECQTWATDNTGVDPIALASQPVTTTGSSEGGSALGGAVGGAALGAAIGAIAGDAGDGAAIGAGLGLVRGSNKQRRAQDNQQEQMANAQAERDQMMGTFNRAFKACMEGRDYQLN</sequence>
<evidence type="ECO:0000259" key="3">
    <source>
        <dbReference type="Pfam" id="PF13436"/>
    </source>
</evidence>
<accession>A0A4U1BQA2</accession>
<evidence type="ECO:0000256" key="1">
    <source>
        <dbReference type="SAM" id="Coils"/>
    </source>
</evidence>
<dbReference type="InterPro" id="IPR025693">
    <property type="entry name" value="Gly-zipper_OmpA-like_dom"/>
</dbReference>
<evidence type="ECO:0000313" key="4">
    <source>
        <dbReference type="EMBL" id="TKB56586.1"/>
    </source>
</evidence>
<keyword evidence="1" id="KW-0175">Coiled coil</keyword>
<dbReference type="EMBL" id="SWCJ01000003">
    <property type="protein sequence ID" value="TKB56586.1"/>
    <property type="molecule type" value="Genomic_DNA"/>
</dbReference>
<comment type="caution">
    <text evidence="4">The sequence shown here is derived from an EMBL/GenBank/DDBJ whole genome shotgun (WGS) entry which is preliminary data.</text>
</comment>
<evidence type="ECO:0000256" key="2">
    <source>
        <dbReference type="SAM" id="SignalP"/>
    </source>
</evidence>
<feature type="chain" id="PRO_5020883335" description="Glycine-zipper-containing OmpA-like membrane domain-containing protein" evidence="2">
    <location>
        <begin position="20"/>
        <end position="154"/>
    </location>
</feature>
<dbReference type="Proteomes" id="UP000305675">
    <property type="component" value="Unassembled WGS sequence"/>
</dbReference>
<dbReference type="OrthoDB" id="196716at2"/>
<proteinExistence type="predicted"/>
<keyword evidence="2" id="KW-0732">Signal</keyword>
<feature type="coiled-coil region" evidence="1">
    <location>
        <begin position="110"/>
        <end position="137"/>
    </location>
</feature>
<organism evidence="4 5">
    <name type="scientific">Ferrimonas aestuarii</name>
    <dbReference type="NCBI Taxonomy" id="2569539"/>
    <lineage>
        <taxon>Bacteria</taxon>
        <taxon>Pseudomonadati</taxon>
        <taxon>Pseudomonadota</taxon>
        <taxon>Gammaproteobacteria</taxon>
        <taxon>Alteromonadales</taxon>
        <taxon>Ferrimonadaceae</taxon>
        <taxon>Ferrimonas</taxon>
    </lineage>
</organism>
<reference evidence="4 5" key="1">
    <citation type="submission" date="2019-04" db="EMBL/GenBank/DDBJ databases">
        <authorList>
            <person name="Hwang J.C."/>
        </authorList>
    </citation>
    <scope>NUCLEOTIDE SEQUENCE [LARGE SCALE GENOMIC DNA]</scope>
    <source>
        <strain evidence="4 5">IMCC35002</strain>
    </source>
</reference>
<dbReference type="RefSeq" id="WP_136862390.1">
    <property type="nucleotide sequence ID" value="NZ_SWCJ01000003.1"/>
</dbReference>
<dbReference type="Pfam" id="PF13436">
    <property type="entry name" value="Gly-zipper_OmpA"/>
    <property type="match status" value="1"/>
</dbReference>
<feature type="signal peptide" evidence="2">
    <location>
        <begin position="1"/>
        <end position="19"/>
    </location>
</feature>
<gene>
    <name evidence="4" type="ORF">FCL42_05485</name>
</gene>
<protein>
    <recommendedName>
        <fullName evidence="3">Glycine-zipper-containing OmpA-like membrane domain-containing protein</fullName>
    </recommendedName>
</protein>
<evidence type="ECO:0000313" key="5">
    <source>
        <dbReference type="Proteomes" id="UP000305675"/>
    </source>
</evidence>